<dbReference type="EMBL" id="PFVJ01000080">
    <property type="protein sequence ID" value="PJA89541.1"/>
    <property type="molecule type" value="Genomic_DNA"/>
</dbReference>
<accession>A0A2M7Z5Y0</accession>
<organism evidence="1 2">
    <name type="scientific">Candidatus Magasanikbacteria bacterium CG_4_9_14_3_um_filter_32_9</name>
    <dbReference type="NCBI Taxonomy" id="1974644"/>
    <lineage>
        <taxon>Bacteria</taxon>
        <taxon>Candidatus Magasanikiibacteriota</taxon>
    </lineage>
</organism>
<reference evidence="2" key="1">
    <citation type="submission" date="2017-09" db="EMBL/GenBank/DDBJ databases">
        <title>Depth-based differentiation of microbial function through sediment-hosted aquifers and enrichment of novel symbionts in the deep terrestrial subsurface.</title>
        <authorList>
            <person name="Probst A.J."/>
            <person name="Ladd B."/>
            <person name="Jarett J.K."/>
            <person name="Geller-Mcgrath D.E."/>
            <person name="Sieber C.M.K."/>
            <person name="Emerson J.B."/>
            <person name="Anantharaman K."/>
            <person name="Thomas B.C."/>
            <person name="Malmstrom R."/>
            <person name="Stieglmeier M."/>
            <person name="Klingl A."/>
            <person name="Woyke T."/>
            <person name="Ryan C.M."/>
            <person name="Banfield J.F."/>
        </authorList>
    </citation>
    <scope>NUCLEOTIDE SEQUENCE [LARGE SCALE GENOMIC DNA]</scope>
</reference>
<dbReference type="Proteomes" id="UP000230843">
    <property type="component" value="Unassembled WGS sequence"/>
</dbReference>
<protein>
    <submittedName>
        <fullName evidence="1">Uncharacterized protein</fullName>
    </submittedName>
</protein>
<proteinExistence type="predicted"/>
<evidence type="ECO:0000313" key="1">
    <source>
        <dbReference type="EMBL" id="PJA89541.1"/>
    </source>
</evidence>
<comment type="caution">
    <text evidence="1">The sequence shown here is derived from an EMBL/GenBank/DDBJ whole genome shotgun (WGS) entry which is preliminary data.</text>
</comment>
<evidence type="ECO:0000313" key="2">
    <source>
        <dbReference type="Proteomes" id="UP000230843"/>
    </source>
</evidence>
<dbReference type="AlphaFoldDB" id="A0A2M7Z5Y0"/>
<gene>
    <name evidence="1" type="ORF">CO137_03775</name>
</gene>
<name>A0A2M7Z5Y0_9BACT</name>
<feature type="non-terminal residue" evidence="1">
    <location>
        <position position="106"/>
    </location>
</feature>
<sequence>MNKKQRTYSWEPDSFQQNLINARNRENKVIALVVTCDNEFGTYFLIGFDWINIGEENSKKIKESFVEEQKASDTELFLDFVDYKTGLEKTLKLVNEILQNVGFELE</sequence>